<evidence type="ECO:0000256" key="2">
    <source>
        <dbReference type="ARBA" id="ARBA00005073"/>
    </source>
</evidence>
<dbReference type="Proteomes" id="UP000786811">
    <property type="component" value="Unassembled WGS sequence"/>
</dbReference>
<dbReference type="Gene3D" id="3.50.50.60">
    <property type="entry name" value="FAD/NAD(P)-binding domain"/>
    <property type="match status" value="1"/>
</dbReference>
<dbReference type="GO" id="GO:0005743">
    <property type="term" value="C:mitochondrial inner membrane"/>
    <property type="evidence" value="ECO:0007669"/>
    <property type="project" value="UniProtKB-SubCell"/>
</dbReference>
<dbReference type="OrthoDB" id="419752at2759"/>
<protein>
    <recommendedName>
        <fullName evidence="4 11">Protoporphyrinogen oxidase</fullName>
        <ecNumber evidence="4 11">1.3.3.4</ecNumber>
    </recommendedName>
</protein>
<keyword evidence="8 11" id="KW-0350">Heme biosynthesis</keyword>
<evidence type="ECO:0000313" key="13">
    <source>
        <dbReference type="EMBL" id="CAG5087814.1"/>
    </source>
</evidence>
<evidence type="ECO:0000256" key="1">
    <source>
        <dbReference type="ARBA" id="ARBA00002600"/>
    </source>
</evidence>
<evidence type="ECO:0000313" key="14">
    <source>
        <dbReference type="Proteomes" id="UP000786811"/>
    </source>
</evidence>
<dbReference type="SUPFAM" id="SSF51905">
    <property type="entry name" value="FAD/NAD(P)-binding domain"/>
    <property type="match status" value="1"/>
</dbReference>
<keyword evidence="9 11" id="KW-0627">Porphyrin biosynthesis</keyword>
<comment type="cofactor">
    <cofactor evidence="11">
        <name>FAD</name>
        <dbReference type="ChEBI" id="CHEBI:57692"/>
    </cofactor>
    <text evidence="11">Binds 1 FAD per subunit.</text>
</comment>
<dbReference type="InterPro" id="IPR002937">
    <property type="entry name" value="Amino_oxidase"/>
</dbReference>
<dbReference type="GO" id="GO:0006782">
    <property type="term" value="P:protoporphyrinogen IX biosynthetic process"/>
    <property type="evidence" value="ECO:0007669"/>
    <property type="project" value="UniProtKB-UniRule"/>
</dbReference>
<evidence type="ECO:0000256" key="9">
    <source>
        <dbReference type="ARBA" id="ARBA00023244"/>
    </source>
</evidence>
<dbReference type="InterPro" id="IPR036188">
    <property type="entry name" value="FAD/NAD-bd_sf"/>
</dbReference>
<reference evidence="13" key="1">
    <citation type="submission" date="2021-04" db="EMBL/GenBank/DDBJ databases">
        <authorList>
            <person name="Chebbi M.A.C M."/>
        </authorList>
    </citation>
    <scope>NUCLEOTIDE SEQUENCE</scope>
</reference>
<keyword evidence="6 11" id="KW-0274">FAD</keyword>
<keyword evidence="7 11" id="KW-0560">Oxidoreductase</keyword>
<name>A0A8J2MPK2_COTCN</name>
<dbReference type="AlphaFoldDB" id="A0A8J2MPK2"/>
<proteinExistence type="inferred from homology"/>
<organism evidence="13 14">
    <name type="scientific">Cotesia congregata</name>
    <name type="common">Parasitoid wasp</name>
    <name type="synonym">Apanteles congregatus</name>
    <dbReference type="NCBI Taxonomy" id="51543"/>
    <lineage>
        <taxon>Eukaryota</taxon>
        <taxon>Metazoa</taxon>
        <taxon>Ecdysozoa</taxon>
        <taxon>Arthropoda</taxon>
        <taxon>Hexapoda</taxon>
        <taxon>Insecta</taxon>
        <taxon>Pterygota</taxon>
        <taxon>Neoptera</taxon>
        <taxon>Endopterygota</taxon>
        <taxon>Hymenoptera</taxon>
        <taxon>Apocrita</taxon>
        <taxon>Ichneumonoidea</taxon>
        <taxon>Braconidae</taxon>
        <taxon>Microgastrinae</taxon>
        <taxon>Cotesia</taxon>
    </lineage>
</organism>
<dbReference type="SUPFAM" id="SSF54373">
    <property type="entry name" value="FAD-linked reductases, C-terminal domain"/>
    <property type="match status" value="1"/>
</dbReference>
<comment type="pathway">
    <text evidence="2 11">Porphyrin-containing compound metabolism; protoporphyrin-IX biosynthesis; protoporphyrin-IX from protoporphyrinogen-IX: step 1/1.</text>
</comment>
<sequence>MTAILGGGIGGLSAAFYALENPRLGALTLFEASERLGGWIRTKRSPSGATFEKGPRTVRPFGEGGKNTLRMVEELNLGDQLIKITQTHPTSKNRLIYADKKLHVLPSSFLDLFSTKSPMKRPLIMSLWQELRAPKVEKEDEDMYSFVKRRLGQDVADYMISPMVCGIAAGDAKKISVKFLMRSLFEAEQKHGGVLKGMLKSNKLQEAINKRKQEEQNDMLLGRTHKGSSRLALLAQKEKWAVWTLSDGMETLPGALVDHLADKVDIQLKKCTNLTFGDKEVDVEVDGKLHKFDKIISSLPAQNLAELVKKQHPELAQELEAIPSVTVAVINFEFKDKVVPIEAFGFLIPPNQNLPLLGVIFDSCVRSEKSTVLTAMMGGAWFDQYFGKNPTEEYLLSIAMEQLRNILNLKQDPVHVDVSILKDCIPQQIVGHDARMKRIRDYITAHGMSLAICGSSYQGIGVNDVILSSKNAIDDMLLRDINA</sequence>
<evidence type="ECO:0000256" key="10">
    <source>
        <dbReference type="ARBA" id="ARBA00047554"/>
    </source>
</evidence>
<dbReference type="UniPathway" id="UPA00251">
    <property type="reaction ID" value="UER00324"/>
</dbReference>
<dbReference type="GO" id="GO:0004729">
    <property type="term" value="F:oxygen-dependent protoporphyrinogen oxidase activity"/>
    <property type="evidence" value="ECO:0007669"/>
    <property type="project" value="UniProtKB-UniRule"/>
</dbReference>
<comment type="subcellular location">
    <subcellularLocation>
        <location evidence="11">Mitochondrion inner membrane</location>
    </subcellularLocation>
</comment>
<evidence type="ECO:0000256" key="4">
    <source>
        <dbReference type="ARBA" id="ARBA00012867"/>
    </source>
</evidence>
<comment type="similarity">
    <text evidence="3 11">Belongs to the protoporphyrinogen/coproporphyrinogen oxidase family. Protoporphyrinogen oxidase subfamily.</text>
</comment>
<dbReference type="PANTHER" id="PTHR42923:SF3">
    <property type="entry name" value="PROTOPORPHYRINOGEN OXIDASE"/>
    <property type="match status" value="1"/>
</dbReference>
<comment type="function">
    <text evidence="1 11">Catalyzes the 6-electron oxidation of protoporphyrinogen-IX to form protoporphyrin-IX.</text>
</comment>
<dbReference type="EC" id="1.3.3.4" evidence="4 11"/>
<feature type="domain" description="Amine oxidase" evidence="12">
    <location>
        <begin position="9"/>
        <end position="475"/>
    </location>
</feature>
<evidence type="ECO:0000259" key="12">
    <source>
        <dbReference type="Pfam" id="PF01593"/>
    </source>
</evidence>
<evidence type="ECO:0000256" key="8">
    <source>
        <dbReference type="ARBA" id="ARBA00023133"/>
    </source>
</evidence>
<gene>
    <name evidence="13" type="ORF">HICCMSTLAB_LOCUS4614</name>
</gene>
<dbReference type="EMBL" id="CAJNRD030001119">
    <property type="protein sequence ID" value="CAG5087814.1"/>
    <property type="molecule type" value="Genomic_DNA"/>
</dbReference>
<comment type="caution">
    <text evidence="13">The sequence shown here is derived from an EMBL/GenBank/DDBJ whole genome shotgun (WGS) entry which is preliminary data.</text>
</comment>
<accession>A0A8J2MPK2</accession>
<dbReference type="Pfam" id="PF01593">
    <property type="entry name" value="Amino_oxidase"/>
    <property type="match status" value="1"/>
</dbReference>
<evidence type="ECO:0000256" key="7">
    <source>
        <dbReference type="ARBA" id="ARBA00023002"/>
    </source>
</evidence>
<dbReference type="NCBIfam" id="TIGR00562">
    <property type="entry name" value="proto_IX_ox"/>
    <property type="match status" value="1"/>
</dbReference>
<dbReference type="InterPro" id="IPR050464">
    <property type="entry name" value="Zeta_carotene_desat/Oxidored"/>
</dbReference>
<evidence type="ECO:0000256" key="5">
    <source>
        <dbReference type="ARBA" id="ARBA00022630"/>
    </source>
</evidence>
<dbReference type="InterPro" id="IPR004572">
    <property type="entry name" value="Protoporphyrinogen_oxidase"/>
</dbReference>
<comment type="catalytic activity">
    <reaction evidence="10 11">
        <text>protoporphyrinogen IX + 3 O2 = protoporphyrin IX + 3 H2O2</text>
        <dbReference type="Rhea" id="RHEA:25576"/>
        <dbReference type="ChEBI" id="CHEBI:15379"/>
        <dbReference type="ChEBI" id="CHEBI:16240"/>
        <dbReference type="ChEBI" id="CHEBI:57306"/>
        <dbReference type="ChEBI" id="CHEBI:57307"/>
        <dbReference type="EC" id="1.3.3.4"/>
    </reaction>
</comment>
<keyword evidence="5 11" id="KW-0285">Flavoprotein</keyword>
<evidence type="ECO:0000256" key="11">
    <source>
        <dbReference type="RuleBase" id="RU367069"/>
    </source>
</evidence>
<keyword evidence="14" id="KW-1185">Reference proteome</keyword>
<evidence type="ECO:0000256" key="3">
    <source>
        <dbReference type="ARBA" id="ARBA00010551"/>
    </source>
</evidence>
<evidence type="ECO:0000256" key="6">
    <source>
        <dbReference type="ARBA" id="ARBA00022827"/>
    </source>
</evidence>
<dbReference type="PANTHER" id="PTHR42923">
    <property type="entry name" value="PROTOPORPHYRINOGEN OXIDASE"/>
    <property type="match status" value="1"/>
</dbReference>